<reference evidence="2 3" key="1">
    <citation type="submission" date="2019-06" db="EMBL/GenBank/DDBJ databases">
        <title>Sequencing the genomes of 1000 actinobacteria strains.</title>
        <authorList>
            <person name="Klenk H.-P."/>
        </authorList>
    </citation>
    <scope>NUCLEOTIDE SEQUENCE [LARGE SCALE GENOMIC DNA]</scope>
    <source>
        <strain evidence="2 3">DSM 46699</strain>
    </source>
</reference>
<evidence type="ECO:0000313" key="3">
    <source>
        <dbReference type="Proteomes" id="UP000316184"/>
    </source>
</evidence>
<evidence type="ECO:0000259" key="1">
    <source>
        <dbReference type="Pfam" id="PF13672"/>
    </source>
</evidence>
<gene>
    <name evidence="2" type="ORF">FHU35_15260</name>
</gene>
<evidence type="ECO:0000313" key="2">
    <source>
        <dbReference type="EMBL" id="TWF93416.1"/>
    </source>
</evidence>
<dbReference type="OrthoDB" id="3190646at2"/>
<feature type="domain" description="PPM-type phosphatase" evidence="1">
    <location>
        <begin position="6"/>
        <end position="209"/>
    </location>
</feature>
<comment type="caution">
    <text evidence="2">The sequence shown here is derived from an EMBL/GenBank/DDBJ whole genome shotgun (WGS) entry which is preliminary data.</text>
</comment>
<dbReference type="AlphaFoldDB" id="A0A561U245"/>
<dbReference type="RefSeq" id="WP_145743182.1">
    <property type="nucleotide sequence ID" value="NZ_VIWX01000005.1"/>
</dbReference>
<dbReference type="EMBL" id="VIWX01000005">
    <property type="protein sequence ID" value="TWF93416.1"/>
    <property type="molecule type" value="Genomic_DNA"/>
</dbReference>
<dbReference type="Pfam" id="PF13672">
    <property type="entry name" value="PP2C_2"/>
    <property type="match status" value="1"/>
</dbReference>
<name>A0A561U245_9PSEU</name>
<accession>A0A561U245</accession>
<proteinExistence type="predicted"/>
<protein>
    <submittedName>
        <fullName evidence="2">Protein phosphatase 2C-like protein</fullName>
    </submittedName>
</protein>
<dbReference type="InterPro" id="IPR001932">
    <property type="entry name" value="PPM-type_phosphatase-like_dom"/>
</dbReference>
<organism evidence="2 3">
    <name type="scientific">Saccharopolyspora dendranthemae</name>
    <dbReference type="NCBI Taxonomy" id="1181886"/>
    <lineage>
        <taxon>Bacteria</taxon>
        <taxon>Bacillati</taxon>
        <taxon>Actinomycetota</taxon>
        <taxon>Actinomycetes</taxon>
        <taxon>Pseudonocardiales</taxon>
        <taxon>Pseudonocardiaceae</taxon>
        <taxon>Saccharopolyspora</taxon>
    </lineage>
</organism>
<dbReference type="Proteomes" id="UP000316184">
    <property type="component" value="Unassembled WGS sequence"/>
</dbReference>
<sequence>MPATGASIGTPGRRNEDRFAIGPDWAFVLDGATAPSGVDSGCVHDVVWLVRRLGGALAELLTISDDPLADLLAEAIDRVRAAHADTCDLNNPNSPSSTATLLRRGEGTEYLVLADSPLVLDVGGEVRAVVDDRIDHLPSRTLDAVTELRNSDGGFWVASTKPEAAHQAVTGTLPPFRRAALLTDGASRLVDHFALTDWRGLLDLLEEEGPATLLAQVRQAESTNPPPARAKPHDDATALFWLPAPHPSH</sequence>
<keyword evidence="3" id="KW-1185">Reference proteome</keyword>